<dbReference type="GO" id="GO:0003676">
    <property type="term" value="F:nucleic acid binding"/>
    <property type="evidence" value="ECO:0007669"/>
    <property type="project" value="InterPro"/>
</dbReference>
<dbReference type="Gene3D" id="3.30.420.10">
    <property type="entry name" value="Ribonuclease H-like superfamily/Ribonuclease H"/>
    <property type="match status" value="1"/>
</dbReference>
<keyword evidence="4" id="KW-1185">Reference proteome</keyword>
<keyword evidence="3" id="KW-0378">Hydrolase</keyword>
<dbReference type="InterPro" id="IPR013103">
    <property type="entry name" value="RVT_2"/>
</dbReference>
<dbReference type="STRING" id="1206466.K0KMG7"/>
<dbReference type="Proteomes" id="UP000009328">
    <property type="component" value="Unassembled WGS sequence"/>
</dbReference>
<reference evidence="3 4" key="1">
    <citation type="journal article" date="2012" name="Eukaryot. Cell">
        <title>Draft genome sequence of Wickerhamomyces ciferrii NRRL Y-1031 F-60-10.</title>
        <authorList>
            <person name="Schneider J."/>
            <person name="Andrea H."/>
            <person name="Blom J."/>
            <person name="Jaenicke S."/>
            <person name="Ruckert C."/>
            <person name="Schorsch C."/>
            <person name="Szczepanowski R."/>
            <person name="Farwick M."/>
            <person name="Goesmann A."/>
            <person name="Puhler A."/>
            <person name="Schaffer S."/>
            <person name="Tauch A."/>
            <person name="Kohler T."/>
            <person name="Brinkrolf K."/>
        </authorList>
    </citation>
    <scope>NUCLEOTIDE SEQUENCE [LARGE SCALE GENOMIC DNA]</scope>
    <source>
        <strain evidence="4">ATCC 14091 / BCRC 22168 / CBS 111 / JCM 3599 / NBRC 0793 / NRRL Y-1031 F-60-10</strain>
    </source>
</reference>
<protein>
    <submittedName>
        <fullName evidence="3">Transposon Ty1-GR2 Gag-Pol polyprotein</fullName>
        <ecNumber evidence="3">3.1.26.4</ecNumber>
    </submittedName>
</protein>
<comment type="caution">
    <text evidence="3">The sequence shown here is derived from an EMBL/GenBank/DDBJ whole genome shotgun (WGS) entry which is preliminary data.</text>
</comment>
<dbReference type="CDD" id="cd09272">
    <property type="entry name" value="RNase_HI_RT_Ty1"/>
    <property type="match status" value="1"/>
</dbReference>
<feature type="compositionally biased region" description="Low complexity" evidence="1">
    <location>
        <begin position="914"/>
        <end position="927"/>
    </location>
</feature>
<feature type="region of interest" description="Disordered" evidence="1">
    <location>
        <begin position="914"/>
        <end position="990"/>
    </location>
</feature>
<evidence type="ECO:0000256" key="1">
    <source>
        <dbReference type="SAM" id="MobiDB-lite"/>
    </source>
</evidence>
<organism evidence="3 4">
    <name type="scientific">Wickerhamomyces ciferrii (strain ATCC 14091 / BCRC 22168 / CBS 111 / JCM 3599 / NBRC 0793 / NRRL Y-1031 F-60-10)</name>
    <name type="common">Yeast</name>
    <name type="synonym">Pichia ciferrii</name>
    <dbReference type="NCBI Taxonomy" id="1206466"/>
    <lineage>
        <taxon>Eukaryota</taxon>
        <taxon>Fungi</taxon>
        <taxon>Dikarya</taxon>
        <taxon>Ascomycota</taxon>
        <taxon>Saccharomycotina</taxon>
        <taxon>Saccharomycetes</taxon>
        <taxon>Phaffomycetales</taxon>
        <taxon>Wickerhamomycetaceae</taxon>
        <taxon>Wickerhamomyces</taxon>
    </lineage>
</organism>
<feature type="region of interest" description="Disordered" evidence="1">
    <location>
        <begin position="1051"/>
        <end position="1072"/>
    </location>
</feature>
<dbReference type="InterPro" id="IPR012337">
    <property type="entry name" value="RNaseH-like_sf"/>
</dbReference>
<dbReference type="EMBL" id="CAIF01000110">
    <property type="protein sequence ID" value="CCH44171.1"/>
    <property type="molecule type" value="Genomic_DNA"/>
</dbReference>
<dbReference type="eggNOG" id="KOG0017">
    <property type="taxonomic scope" value="Eukaryota"/>
</dbReference>
<evidence type="ECO:0000313" key="3">
    <source>
        <dbReference type="EMBL" id="CCH44171.1"/>
    </source>
</evidence>
<name>K0KMG7_WICCF</name>
<dbReference type="SUPFAM" id="SSF53098">
    <property type="entry name" value="Ribonuclease H-like"/>
    <property type="match status" value="1"/>
</dbReference>
<feature type="compositionally biased region" description="Basic and acidic residues" evidence="1">
    <location>
        <begin position="965"/>
        <end position="977"/>
    </location>
</feature>
<sequence length="1685" mass="192222">MNKIIEVMVKQLGNFSSINRNSQIEVQEFISQKLYHTLLLNGCHKSLPTDDDDSDAEDEEPTKFETLVINEVRKRVFQQHQPFLQLIQDTISSRKNLRNILIKLNSASNSGYISWKMLEDMALPQHQAVTLDHFIMFLTKFRAVSSKLDEKSNNTVVIKDDQLKVIFLQNLNKSSHYNNFLNTKGLNNTNSKTSLSTLQNQILDEIRTATTYGSLATNSELMQDGNGETAGPTQVNQVSSNFRKRRFSDGNDNNVKRFRSQDDEFHNSKHNNFDGQLSTDAMQPCPLPYHHSHLTYQCRRLRNIFNPKPHQDNQRKFHSNNYRNQHSSNKPSYKYYFKICSTVVHNLNTNPSIASSKIELLCDSGANNTVSFNCQSILENYRAVEKSMESVFVADGNEVVVHGVGDITLKLGQKSIFIKNILNIKTKTDTNQQKLLISVTQLTDHNVFLNMKLRALTDINDVVLKPLHILNGLVVLDSDSLESTTESTTRNKGDERYGGNLVGTHLNQVKLADMKLEPRVLEEIHQKFGHFSINIIKEMIKNHQIQDLDAFRTQVMSSEVHGEDAEALGPTRSGGNSIEECIFCIRHRYKNKAAKKNSTKKYLSQYKAGQVIHLDHTIPPKELVNSLKFKCILVLKDPISGEVTVDLQNSRSETSSFLDKFIKIQERKNNEKLLIIQHDNAAELKHLKLDSRYGIRQRMTTPYISSNNAAIEVENQILLQNSRVLFHSLPVEIKKLNLFKYAIKYAVVLRNIVKLKKPVLISKLIKFGDILVTNPSIKPLSKIECRGVLGICLGLNNEDETGGMGYKVLLIHSGEVIDTTNYRILKNQVAAKQELNNVLDEMNRKRPHKHTFPIINPDEEQIQNLFNEFLNNPFMSTEITENSSQMLTEMQLPVTTDDQESTYQSIQQTEPIIISSSSTIAEENTTSPEASNQTSEQHSDLPNLDIEDDEDQYHSAQEDIDEELESRTGTENEDHTSETNFTEPQLRMDQDSRVAIPKNLLEHYNNAETQIDITPNSSIRDRLRPRNSTRLNQIFHIRNENFNAAFEAKMRSEDAQDESDDTKLEPDPNKDIKVGMQNIKFSDAIEDERWRKTILDEINGLTTTTVMTLLKNKEEALKLVQELKCKIILKSRWLISKKLNGSLKSRLVCKGYMEQLEKVEQDKMFSPTLSISNLRLLLAIAVDHGGLHLSTLDYSKAFLNAPLQNSDKKILEFQDQHNVKRYALIHRALYGLKISPKQWFLTLAAKLVNELNYQAFSNAQTIFIKRDNKGNISSVVGLFVDDLIVLSIPQQTKVVVQSLAGLFDSKITSTYKDINLLLLGSNMKKILNNDYTVKSIYLSKTEYITNNIDPLLDPKTGSFISKFNHQKIPGKTPINQDWREPSAESINEVQSMNEEVKEKRINELQKLLGKINYLSQFKPDLRAPAALVASFITSVPANELFFMVHKMLTYISITKNEAIVFAKDEVAGEYQVSKGPKNNKLVHLEVLCDASHHNLQKSRSLTGFVIYYNRVGVIDFNAIKTTKPTLSTCESELMSIFNGLQQTLMFRKILKNTFGLDTMITIYSDSQSALKYLQNEQTTKEMNHVDEHIESMREIVHRSNPRYQLLVHTLENESKEKIYFKKIDGSLNAADILTKAVSPKVMKTLKPFALGQFPDESKVRFNFGTKDPNQKILINYAKVVNYQAE</sequence>
<feature type="domain" description="Reverse transcriptase Ty1/copia-type" evidence="2">
    <location>
        <begin position="1118"/>
        <end position="1306"/>
    </location>
</feature>
<evidence type="ECO:0000313" key="4">
    <source>
        <dbReference type="Proteomes" id="UP000009328"/>
    </source>
</evidence>
<accession>K0KMG7</accession>
<dbReference type="EC" id="3.1.26.4" evidence="3"/>
<proteinExistence type="predicted"/>
<dbReference type="GO" id="GO:0004523">
    <property type="term" value="F:RNA-DNA hybrid ribonuclease activity"/>
    <property type="evidence" value="ECO:0007669"/>
    <property type="project" value="UniProtKB-EC"/>
</dbReference>
<dbReference type="HOGENOM" id="CLU_241346_0_0_1"/>
<gene>
    <name evidence="3" type="ORF">BN7_3729</name>
</gene>
<evidence type="ECO:0000259" key="2">
    <source>
        <dbReference type="Pfam" id="PF07727"/>
    </source>
</evidence>
<dbReference type="InParanoid" id="K0KMG7"/>
<dbReference type="InterPro" id="IPR036397">
    <property type="entry name" value="RNaseH_sf"/>
</dbReference>
<feature type="compositionally biased region" description="Basic and acidic residues" evidence="1">
    <location>
        <begin position="1061"/>
        <end position="1072"/>
    </location>
</feature>
<dbReference type="Pfam" id="PF07727">
    <property type="entry name" value="RVT_2"/>
    <property type="match status" value="1"/>
</dbReference>